<evidence type="ECO:0000256" key="4">
    <source>
        <dbReference type="SAM" id="MobiDB-lite"/>
    </source>
</evidence>
<dbReference type="PROSITE" id="PS50112">
    <property type="entry name" value="PAS"/>
    <property type="match status" value="1"/>
</dbReference>
<dbReference type="PANTHER" id="PTHR47429">
    <property type="entry name" value="PROTEIN TWIN LOV 1"/>
    <property type="match status" value="1"/>
</dbReference>
<protein>
    <submittedName>
        <fullName evidence="6">Diguanylate cyclase</fullName>
    </submittedName>
</protein>
<dbReference type="Proteomes" id="UP000222824">
    <property type="component" value="Unassembled WGS sequence"/>
</dbReference>
<keyword evidence="3" id="KW-0157">Chromophore</keyword>
<evidence type="ECO:0000256" key="1">
    <source>
        <dbReference type="ARBA" id="ARBA00022630"/>
    </source>
</evidence>
<evidence type="ECO:0000313" key="7">
    <source>
        <dbReference type="Proteomes" id="UP000222824"/>
    </source>
</evidence>
<feature type="domain" description="PAS" evidence="5">
    <location>
        <begin position="90"/>
        <end position="133"/>
    </location>
</feature>
<dbReference type="EMBL" id="NHOA01000044">
    <property type="protein sequence ID" value="PHQ39182.1"/>
    <property type="molecule type" value="Genomic_DNA"/>
</dbReference>
<comment type="caution">
    <text evidence="6">The sequence shown here is derived from an EMBL/GenBank/DDBJ whole genome shotgun (WGS) entry which is preliminary data.</text>
</comment>
<keyword evidence="7" id="KW-1185">Reference proteome</keyword>
<dbReference type="Gene3D" id="3.30.450.20">
    <property type="entry name" value="PAS domain"/>
    <property type="match status" value="1"/>
</dbReference>
<dbReference type="SUPFAM" id="SSF55785">
    <property type="entry name" value="PYP-like sensor domain (PAS domain)"/>
    <property type="match status" value="1"/>
</dbReference>
<dbReference type="InterPro" id="IPR035965">
    <property type="entry name" value="PAS-like_dom_sf"/>
</dbReference>
<organism evidence="6 7">
    <name type="scientific">Halorubrum persicum</name>
    <dbReference type="NCBI Taxonomy" id="1383844"/>
    <lineage>
        <taxon>Archaea</taxon>
        <taxon>Methanobacteriati</taxon>
        <taxon>Methanobacteriota</taxon>
        <taxon>Stenosarchaea group</taxon>
        <taxon>Halobacteria</taxon>
        <taxon>Halobacteriales</taxon>
        <taxon>Haloferacaceae</taxon>
        <taxon>Halorubrum</taxon>
    </lineage>
</organism>
<reference evidence="6 7" key="1">
    <citation type="journal article" date="2014" name="Front. Microbiol.">
        <title>Population and genomic analysis of the genus Halorubrum.</title>
        <authorList>
            <person name="Fullmer M.S."/>
            <person name="Soucy S.M."/>
            <person name="Swithers K.S."/>
            <person name="Makkay A.M."/>
            <person name="Wheeler R."/>
            <person name="Ventosa A."/>
            <person name="Gogarten J.P."/>
            <person name="Papke R.T."/>
        </authorList>
    </citation>
    <scope>NUCLEOTIDE SEQUENCE [LARGE SCALE GENOMIC DNA]</scope>
    <source>
        <strain evidence="6 7">C49</strain>
    </source>
</reference>
<dbReference type="RefSeq" id="WP_099255063.1">
    <property type="nucleotide sequence ID" value="NZ_NHOA01000044.1"/>
</dbReference>
<dbReference type="Pfam" id="PF13426">
    <property type="entry name" value="PAS_9"/>
    <property type="match status" value="1"/>
</dbReference>
<dbReference type="PANTHER" id="PTHR47429:SF2">
    <property type="entry name" value="PROTEIN TWIN LOV 1"/>
    <property type="match status" value="1"/>
</dbReference>
<keyword evidence="2" id="KW-0288">FMN</keyword>
<name>A0A2G1WJM8_9EURY</name>
<dbReference type="SMART" id="SM00091">
    <property type="entry name" value="PAS"/>
    <property type="match status" value="1"/>
</dbReference>
<accession>A0A2G1WJM8</accession>
<evidence type="ECO:0000256" key="2">
    <source>
        <dbReference type="ARBA" id="ARBA00022643"/>
    </source>
</evidence>
<keyword evidence="1" id="KW-0285">Flavoprotein</keyword>
<dbReference type="NCBIfam" id="TIGR00229">
    <property type="entry name" value="sensory_box"/>
    <property type="match status" value="1"/>
</dbReference>
<dbReference type="OrthoDB" id="8127at2157"/>
<dbReference type="CDD" id="cd00130">
    <property type="entry name" value="PAS"/>
    <property type="match status" value="1"/>
</dbReference>
<dbReference type="InterPro" id="IPR000014">
    <property type="entry name" value="PAS"/>
</dbReference>
<evidence type="ECO:0000259" key="5">
    <source>
        <dbReference type="PROSITE" id="PS50112"/>
    </source>
</evidence>
<sequence>MGLRDDVLSLLACEDDAVRGRFNELVSRHGHGMSRERASGESATGTDRADRGSLPALADRDRRLIDRVRLVDTAPVGVTLCGPAYRDTPILYANRTFRDLTGYPLDELRGRNPRLLQGPRTEPEAVATLREAVSIWEPVTVEVWNHRRDGTPFLNRVSLRPLRGKDGTITHWAAVQAAVGETADRAGRAERYRRGSAL</sequence>
<evidence type="ECO:0000256" key="3">
    <source>
        <dbReference type="ARBA" id="ARBA00022991"/>
    </source>
</evidence>
<feature type="region of interest" description="Disordered" evidence="4">
    <location>
        <begin position="30"/>
        <end position="54"/>
    </location>
</feature>
<dbReference type="AlphaFoldDB" id="A0A2G1WJM8"/>
<proteinExistence type="predicted"/>
<gene>
    <name evidence="6" type="ORF">DJ69_07505</name>
</gene>
<evidence type="ECO:0000313" key="6">
    <source>
        <dbReference type="EMBL" id="PHQ39182.1"/>
    </source>
</evidence>